<sequence length="202" mass="22242">MKLATAALLLACMPFVASAEDAPSDAPVPWGEFAGWRVFMDPSVGNACYVAHIYNAGVFIRLGRFRNETGSGIYLSFNNPKWKSLEDEKEYPVSVQFGNHELWDAKASALVKDNDVTRALTISTGDESFLEEFKTSDTTKLFYEGKEIANLSLDGAPKAVSEMNACQKKTDEVLNKLKSKAEDIDPFAKDPSVKASDDPFKL</sequence>
<accession>A0AA92C773</accession>
<feature type="chain" id="PRO_5041724751" evidence="1">
    <location>
        <begin position="20"/>
        <end position="202"/>
    </location>
</feature>
<evidence type="ECO:0000256" key="1">
    <source>
        <dbReference type="SAM" id="SignalP"/>
    </source>
</evidence>
<dbReference type="RefSeq" id="WP_116491939.1">
    <property type="nucleotide sequence ID" value="NZ_QDFR01000001.1"/>
</dbReference>
<dbReference type="Proteomes" id="UP000244335">
    <property type="component" value="Unassembled WGS sequence"/>
</dbReference>
<keyword evidence="1" id="KW-0732">Signal</keyword>
<comment type="caution">
    <text evidence="2">The sequence shown here is derived from an EMBL/GenBank/DDBJ whole genome shotgun (WGS) entry which is preliminary data.</text>
</comment>
<gene>
    <name evidence="2" type="ORF">DC430_05425</name>
</gene>
<evidence type="ECO:0000313" key="2">
    <source>
        <dbReference type="EMBL" id="PVE57166.1"/>
    </source>
</evidence>
<dbReference type="AlphaFoldDB" id="A0AA92C773"/>
<organism evidence="2 3">
    <name type="scientific">Rhizobium rhizogenes</name>
    <name type="common">Agrobacterium rhizogenes</name>
    <dbReference type="NCBI Taxonomy" id="359"/>
    <lineage>
        <taxon>Bacteria</taxon>
        <taxon>Pseudomonadati</taxon>
        <taxon>Pseudomonadota</taxon>
        <taxon>Alphaproteobacteria</taxon>
        <taxon>Hyphomicrobiales</taxon>
        <taxon>Rhizobiaceae</taxon>
        <taxon>Rhizobium/Agrobacterium group</taxon>
        <taxon>Rhizobium</taxon>
    </lineage>
</organism>
<proteinExistence type="predicted"/>
<reference evidence="2 3" key="1">
    <citation type="submission" date="2018-04" db="EMBL/GenBank/DDBJ databases">
        <authorList>
            <person name="Hagen T."/>
        </authorList>
    </citation>
    <scope>NUCLEOTIDE SEQUENCE [LARGE SCALE GENOMIC DNA]</scope>
    <source>
        <strain evidence="2 3">TPD7009</strain>
    </source>
</reference>
<dbReference type="EMBL" id="QDFR01000001">
    <property type="protein sequence ID" value="PVE57166.1"/>
    <property type="molecule type" value="Genomic_DNA"/>
</dbReference>
<feature type="signal peptide" evidence="1">
    <location>
        <begin position="1"/>
        <end position="19"/>
    </location>
</feature>
<name>A0AA92C773_RHIRH</name>
<protein>
    <submittedName>
        <fullName evidence="2">Uncharacterized protein</fullName>
    </submittedName>
</protein>
<evidence type="ECO:0000313" key="3">
    <source>
        <dbReference type="Proteomes" id="UP000244335"/>
    </source>
</evidence>